<organism evidence="1 2">
    <name type="scientific">Steinernema carpocapsae</name>
    <name type="common">Entomopathogenic nematode</name>
    <dbReference type="NCBI Taxonomy" id="34508"/>
    <lineage>
        <taxon>Eukaryota</taxon>
        <taxon>Metazoa</taxon>
        <taxon>Ecdysozoa</taxon>
        <taxon>Nematoda</taxon>
        <taxon>Chromadorea</taxon>
        <taxon>Rhabditida</taxon>
        <taxon>Tylenchina</taxon>
        <taxon>Panagrolaimomorpha</taxon>
        <taxon>Strongyloidoidea</taxon>
        <taxon>Steinernematidae</taxon>
        <taxon>Steinernema</taxon>
    </lineage>
</organism>
<dbReference type="AlphaFoldDB" id="A0A4U5NTA4"/>
<evidence type="ECO:0000313" key="1">
    <source>
        <dbReference type="EMBL" id="TKR86353.1"/>
    </source>
</evidence>
<dbReference type="EMBL" id="AZBU02000003">
    <property type="protein sequence ID" value="TKR86353.1"/>
    <property type="molecule type" value="Genomic_DNA"/>
</dbReference>
<dbReference type="Proteomes" id="UP000298663">
    <property type="component" value="Unassembled WGS sequence"/>
</dbReference>
<gene>
    <name evidence="1" type="ORF">L596_010960</name>
</gene>
<accession>A0A4U5NTA4</accession>
<comment type="caution">
    <text evidence="1">The sequence shown here is derived from an EMBL/GenBank/DDBJ whole genome shotgun (WGS) entry which is preliminary data.</text>
</comment>
<keyword evidence="2" id="KW-1185">Reference proteome</keyword>
<reference evidence="1 2" key="2">
    <citation type="journal article" date="2019" name="G3 (Bethesda)">
        <title>Hybrid Assembly of the Genome of the Entomopathogenic Nematode Steinernema carpocapsae Identifies the X-Chromosome.</title>
        <authorList>
            <person name="Serra L."/>
            <person name="Macchietto M."/>
            <person name="Macias-Munoz A."/>
            <person name="McGill C.J."/>
            <person name="Rodriguez I.M."/>
            <person name="Rodriguez B."/>
            <person name="Murad R."/>
            <person name="Mortazavi A."/>
        </authorList>
    </citation>
    <scope>NUCLEOTIDE SEQUENCE [LARGE SCALE GENOMIC DNA]</scope>
    <source>
        <strain evidence="1 2">ALL</strain>
    </source>
</reference>
<sequence length="130" mass="14374">MPVSSFRFLSSAPAVMNENELKRCSESAISHAGRFCAFHRQPQATYQVSGDSLFEDAAGTHQPPSKRAYETSAVVSNTQMEQSQTVPSEVFVCAVLTVSRVTSLTSWLLNFMPCLTNSRACVYMLSYLFC</sequence>
<evidence type="ECO:0000313" key="2">
    <source>
        <dbReference type="Proteomes" id="UP000298663"/>
    </source>
</evidence>
<reference evidence="1 2" key="1">
    <citation type="journal article" date="2015" name="Genome Biol.">
        <title>Comparative genomics of Steinernema reveals deeply conserved gene regulatory networks.</title>
        <authorList>
            <person name="Dillman A.R."/>
            <person name="Macchietto M."/>
            <person name="Porter C.F."/>
            <person name="Rogers A."/>
            <person name="Williams B."/>
            <person name="Antoshechkin I."/>
            <person name="Lee M.M."/>
            <person name="Goodwin Z."/>
            <person name="Lu X."/>
            <person name="Lewis E.E."/>
            <person name="Goodrich-Blair H."/>
            <person name="Stock S.P."/>
            <person name="Adams B.J."/>
            <person name="Sternberg P.W."/>
            <person name="Mortazavi A."/>
        </authorList>
    </citation>
    <scope>NUCLEOTIDE SEQUENCE [LARGE SCALE GENOMIC DNA]</scope>
    <source>
        <strain evidence="1 2">ALL</strain>
    </source>
</reference>
<name>A0A4U5NTA4_STECR</name>
<proteinExistence type="predicted"/>
<protein>
    <submittedName>
        <fullName evidence="1">Uncharacterized protein</fullName>
    </submittedName>
</protein>